<feature type="compositionally biased region" description="Polar residues" evidence="2">
    <location>
        <begin position="350"/>
        <end position="365"/>
    </location>
</feature>
<dbReference type="SUPFAM" id="SSF52540">
    <property type="entry name" value="P-loop containing nucleoside triphosphate hydrolases"/>
    <property type="match status" value="1"/>
</dbReference>
<evidence type="ECO:0000259" key="3">
    <source>
        <dbReference type="PROSITE" id="PS00662"/>
    </source>
</evidence>
<dbReference type="InterPro" id="IPR006321">
    <property type="entry name" value="PilT/PilU"/>
</dbReference>
<dbReference type="OrthoDB" id="9804785at2"/>
<sequence length="365" mass="40586">MDLNSLLTYAREHNASDLHLACGYPPIVRIGGVMQKLNVSQLTTEDIEKIFFSIANEQQAEIFKQDLELDFAIESNKFRYRSNIYSTINGPSIAIRIISDKIRNLQELMVPAVVERFTKIKKGLVVVTGATGSGKSTTLAAMIEHINTQYSKHIITIEDPIEYKFTSNKSLINQKEVGANTHSFAKALKSALRENPDIIMIGELRDLETIQLALTAAETGHLVFGTLHTSSAAKTIDRIVDVFPTNDKPMIRTMLASSLEGIISQALLPKPNGNERVAAYEVLIANSAIRNLIRENKLYQVSSLMQIGSKQGMVLMDQSINALYSKGMVSEEVARDYAAQLNNKEEQPKTSENLASPFTYQDNEF</sequence>
<dbReference type="GO" id="GO:0005524">
    <property type="term" value="F:ATP binding"/>
    <property type="evidence" value="ECO:0007669"/>
    <property type="project" value="InterPro"/>
</dbReference>
<dbReference type="STRING" id="86105.NF27_JF00100"/>
<dbReference type="PANTHER" id="PTHR30486">
    <property type="entry name" value="TWITCHING MOTILITY PROTEIN PILT"/>
    <property type="match status" value="1"/>
</dbReference>
<dbReference type="Pfam" id="PF00437">
    <property type="entry name" value="T2SSE"/>
    <property type="match status" value="1"/>
</dbReference>
<dbReference type="Gene3D" id="3.40.50.300">
    <property type="entry name" value="P-loop containing nucleotide triphosphate hydrolases"/>
    <property type="match status" value="1"/>
</dbReference>
<dbReference type="Proteomes" id="UP000031258">
    <property type="component" value="Unassembled WGS sequence"/>
</dbReference>
<feature type="region of interest" description="Disordered" evidence="2">
    <location>
        <begin position="342"/>
        <end position="365"/>
    </location>
</feature>
<dbReference type="InterPro" id="IPR050921">
    <property type="entry name" value="T4SS_GSP_E_ATPase"/>
</dbReference>
<gene>
    <name evidence="4" type="primary">pilT_2</name>
    <name evidence="4" type="ORF">NF27_JF00100</name>
</gene>
<evidence type="ECO:0000313" key="4">
    <source>
        <dbReference type="EMBL" id="KIE04132.1"/>
    </source>
</evidence>
<dbReference type="PATRIC" id="fig|86105.3.peg.1955"/>
<protein>
    <submittedName>
        <fullName evidence="4">Twitching motility protein</fullName>
    </submittedName>
</protein>
<feature type="domain" description="Bacterial type II secretion system protein E" evidence="3">
    <location>
        <begin position="192"/>
        <end position="206"/>
    </location>
</feature>
<comment type="caution">
    <text evidence="4">The sequence shown here is derived from an EMBL/GenBank/DDBJ whole genome shotgun (WGS) entry which is preliminary data.</text>
</comment>
<proteinExistence type="inferred from homology"/>
<dbReference type="PROSITE" id="PS00662">
    <property type="entry name" value="T2SP_E"/>
    <property type="match status" value="1"/>
</dbReference>
<dbReference type="InterPro" id="IPR001482">
    <property type="entry name" value="T2SS/T4SS_dom"/>
</dbReference>
<dbReference type="RefSeq" id="WP_068982031.1">
    <property type="nucleotide sequence ID" value="NZ_JSWE01000223.1"/>
</dbReference>
<dbReference type="CDD" id="cd01131">
    <property type="entry name" value="PilT"/>
    <property type="match status" value="1"/>
</dbReference>
<dbReference type="NCBIfam" id="TIGR01420">
    <property type="entry name" value="pilT_fam"/>
    <property type="match status" value="1"/>
</dbReference>
<dbReference type="EMBL" id="JSWE01000223">
    <property type="protein sequence ID" value="KIE04132.1"/>
    <property type="molecule type" value="Genomic_DNA"/>
</dbReference>
<dbReference type="AlphaFoldDB" id="A0A0C1MQ97"/>
<dbReference type="InterPro" id="IPR027417">
    <property type="entry name" value="P-loop_NTPase"/>
</dbReference>
<evidence type="ECO:0000256" key="2">
    <source>
        <dbReference type="SAM" id="MobiDB-lite"/>
    </source>
</evidence>
<dbReference type="GO" id="GO:0016887">
    <property type="term" value="F:ATP hydrolysis activity"/>
    <property type="evidence" value="ECO:0007669"/>
    <property type="project" value="InterPro"/>
</dbReference>
<organism evidence="4 5">
    <name type="scientific">Candidatus Jidaibacter acanthamoebae</name>
    <dbReference type="NCBI Taxonomy" id="86105"/>
    <lineage>
        <taxon>Bacteria</taxon>
        <taxon>Pseudomonadati</taxon>
        <taxon>Pseudomonadota</taxon>
        <taxon>Alphaproteobacteria</taxon>
        <taxon>Rickettsiales</taxon>
        <taxon>Candidatus Midichloriaceae</taxon>
        <taxon>Candidatus Jidaibacter</taxon>
    </lineage>
</organism>
<name>A0A0C1MQ97_9RICK</name>
<keyword evidence="5" id="KW-1185">Reference proteome</keyword>
<evidence type="ECO:0000256" key="1">
    <source>
        <dbReference type="ARBA" id="ARBA00006611"/>
    </source>
</evidence>
<dbReference type="PANTHER" id="PTHR30486:SF6">
    <property type="entry name" value="TYPE IV PILUS RETRACTATION ATPASE PILT"/>
    <property type="match status" value="1"/>
</dbReference>
<accession>A0A0C1MQ97</accession>
<comment type="similarity">
    <text evidence="1">Belongs to the GSP E family.</text>
</comment>
<reference evidence="4 5" key="1">
    <citation type="submission" date="2014-11" db="EMBL/GenBank/DDBJ databases">
        <title>A Rickettsiales Symbiont of Amoebae With Ancient Features.</title>
        <authorList>
            <person name="Schulz F."/>
            <person name="Martijn J."/>
            <person name="Wascher F."/>
            <person name="Kostanjsek R."/>
            <person name="Ettema T.J."/>
            <person name="Horn M."/>
        </authorList>
    </citation>
    <scope>NUCLEOTIDE SEQUENCE [LARGE SCALE GENOMIC DNA]</scope>
    <source>
        <strain evidence="4 5">UWC36</strain>
    </source>
</reference>
<evidence type="ECO:0000313" key="5">
    <source>
        <dbReference type="Proteomes" id="UP000031258"/>
    </source>
</evidence>
<dbReference type="Gene3D" id="3.30.450.90">
    <property type="match status" value="1"/>
</dbReference>